<feature type="signal peptide" evidence="2">
    <location>
        <begin position="1"/>
        <end position="24"/>
    </location>
</feature>
<name>A0A9Q1FM52_SYNKA</name>
<organism evidence="3 4">
    <name type="scientific">Synaphobranchus kaupii</name>
    <name type="common">Kaup's arrowtooth eel</name>
    <dbReference type="NCBI Taxonomy" id="118154"/>
    <lineage>
        <taxon>Eukaryota</taxon>
        <taxon>Metazoa</taxon>
        <taxon>Chordata</taxon>
        <taxon>Craniata</taxon>
        <taxon>Vertebrata</taxon>
        <taxon>Euteleostomi</taxon>
        <taxon>Actinopterygii</taxon>
        <taxon>Neopterygii</taxon>
        <taxon>Teleostei</taxon>
        <taxon>Anguilliformes</taxon>
        <taxon>Synaphobranchidae</taxon>
        <taxon>Synaphobranchus</taxon>
    </lineage>
</organism>
<dbReference type="EMBL" id="JAINUF010000005">
    <property type="protein sequence ID" value="KAJ8361190.1"/>
    <property type="molecule type" value="Genomic_DNA"/>
</dbReference>
<evidence type="ECO:0000313" key="3">
    <source>
        <dbReference type="EMBL" id="KAJ8361190.1"/>
    </source>
</evidence>
<evidence type="ECO:0000256" key="2">
    <source>
        <dbReference type="SAM" id="SignalP"/>
    </source>
</evidence>
<feature type="chain" id="PRO_5040483150" evidence="2">
    <location>
        <begin position="25"/>
        <end position="114"/>
    </location>
</feature>
<comment type="caution">
    <text evidence="3">The sequence shown here is derived from an EMBL/GenBank/DDBJ whole genome shotgun (WGS) entry which is preliminary data.</text>
</comment>
<dbReference type="Proteomes" id="UP001152622">
    <property type="component" value="Chromosome 5"/>
</dbReference>
<accession>A0A9Q1FM52</accession>
<proteinExistence type="predicted"/>
<feature type="compositionally biased region" description="Acidic residues" evidence="1">
    <location>
        <begin position="53"/>
        <end position="67"/>
    </location>
</feature>
<sequence length="114" mass="12401">MGLHLDMARTLLLMVLTTCICTQAALRGKSSAVDFLNHRQREKRNTEVSAEVSAEDSDGEGDSEAEELLMARPDYVSTARRSGDGEHGGGLHTSDSTQCTREADNHAQLKRNGL</sequence>
<dbReference type="AlphaFoldDB" id="A0A9Q1FM52"/>
<reference evidence="3" key="1">
    <citation type="journal article" date="2023" name="Science">
        <title>Genome structures resolve the early diversification of teleost fishes.</title>
        <authorList>
            <person name="Parey E."/>
            <person name="Louis A."/>
            <person name="Montfort J."/>
            <person name="Bouchez O."/>
            <person name="Roques C."/>
            <person name="Iampietro C."/>
            <person name="Lluch J."/>
            <person name="Castinel A."/>
            <person name="Donnadieu C."/>
            <person name="Desvignes T."/>
            <person name="Floi Bucao C."/>
            <person name="Jouanno E."/>
            <person name="Wen M."/>
            <person name="Mejri S."/>
            <person name="Dirks R."/>
            <person name="Jansen H."/>
            <person name="Henkel C."/>
            <person name="Chen W.J."/>
            <person name="Zahm M."/>
            <person name="Cabau C."/>
            <person name="Klopp C."/>
            <person name="Thompson A.W."/>
            <person name="Robinson-Rechavi M."/>
            <person name="Braasch I."/>
            <person name="Lecointre G."/>
            <person name="Bobe J."/>
            <person name="Postlethwait J.H."/>
            <person name="Berthelot C."/>
            <person name="Roest Crollius H."/>
            <person name="Guiguen Y."/>
        </authorList>
    </citation>
    <scope>NUCLEOTIDE SEQUENCE</scope>
    <source>
        <strain evidence="3">WJC10195</strain>
    </source>
</reference>
<feature type="region of interest" description="Disordered" evidence="1">
    <location>
        <begin position="40"/>
        <end position="114"/>
    </location>
</feature>
<protein>
    <submittedName>
        <fullName evidence="3">Uncharacterized protein</fullName>
    </submittedName>
</protein>
<evidence type="ECO:0000256" key="1">
    <source>
        <dbReference type="SAM" id="MobiDB-lite"/>
    </source>
</evidence>
<dbReference type="OrthoDB" id="8921923at2759"/>
<evidence type="ECO:0000313" key="4">
    <source>
        <dbReference type="Proteomes" id="UP001152622"/>
    </source>
</evidence>
<keyword evidence="4" id="KW-1185">Reference proteome</keyword>
<gene>
    <name evidence="3" type="ORF">SKAU_G00177150</name>
</gene>
<keyword evidence="2" id="KW-0732">Signal</keyword>